<dbReference type="OrthoDB" id="9809023at2"/>
<reference evidence="1 2" key="1">
    <citation type="submission" date="2018-11" db="EMBL/GenBank/DDBJ databases">
        <title>Draft genome sequence of Gordonia sp. RS15-1S isolated from rice stems.</title>
        <authorList>
            <person name="Muangham S."/>
        </authorList>
    </citation>
    <scope>NUCLEOTIDE SEQUENCE [LARGE SCALE GENOMIC DNA]</scope>
    <source>
        <strain evidence="1 2">RS15-1S</strain>
    </source>
</reference>
<comment type="caution">
    <text evidence="1">The sequence shown here is derived from an EMBL/GenBank/DDBJ whole genome shotgun (WGS) entry which is preliminary data.</text>
</comment>
<dbReference type="RefSeq" id="WP_123932198.1">
    <property type="nucleotide sequence ID" value="NZ_JBPSDP010000015.1"/>
</dbReference>
<dbReference type="AlphaFoldDB" id="A0A3N4GXY9"/>
<keyword evidence="2" id="KW-1185">Reference proteome</keyword>
<dbReference type="Pfam" id="PF04456">
    <property type="entry name" value="DUF503"/>
    <property type="match status" value="1"/>
</dbReference>
<dbReference type="EMBL" id="RKMH01000014">
    <property type="protein sequence ID" value="RPA57844.1"/>
    <property type="molecule type" value="Genomic_DNA"/>
</dbReference>
<organism evidence="1 2">
    <name type="scientific">Gordonia oryzae</name>
    <dbReference type="NCBI Taxonomy" id="2487349"/>
    <lineage>
        <taxon>Bacteria</taxon>
        <taxon>Bacillati</taxon>
        <taxon>Actinomycetota</taxon>
        <taxon>Actinomycetes</taxon>
        <taxon>Mycobacteriales</taxon>
        <taxon>Gordoniaceae</taxon>
        <taxon>Gordonia</taxon>
    </lineage>
</organism>
<name>A0A3N4GXY9_9ACTN</name>
<evidence type="ECO:0000313" key="2">
    <source>
        <dbReference type="Proteomes" id="UP000267536"/>
    </source>
</evidence>
<gene>
    <name evidence="1" type="ORF">EF294_17365</name>
</gene>
<dbReference type="InterPro" id="IPR007546">
    <property type="entry name" value="DUF503"/>
</dbReference>
<proteinExistence type="predicted"/>
<evidence type="ECO:0000313" key="1">
    <source>
        <dbReference type="EMBL" id="RPA57844.1"/>
    </source>
</evidence>
<dbReference type="PANTHER" id="PTHR36441:SF1">
    <property type="entry name" value="DUF503 DOMAIN-CONTAINING PROTEIN"/>
    <property type="match status" value="1"/>
</dbReference>
<sequence>MWIGVAEFDYLLGDVHSLKQKRSVIRPIIAEMKSRFAVAVSEVDHREMHRRTGIGVAVVSPDRAHAVEILEAVERYAAARPDVQLLSARIRVLQSGDIE</sequence>
<protein>
    <submittedName>
        <fullName evidence="1">DUF503 domain-containing protein</fullName>
    </submittedName>
</protein>
<dbReference type="InterPro" id="IPR036746">
    <property type="entry name" value="TT1725-like_sf"/>
</dbReference>
<dbReference type="Proteomes" id="UP000267536">
    <property type="component" value="Unassembled WGS sequence"/>
</dbReference>
<accession>A0A3N4GXY9</accession>
<dbReference type="SUPFAM" id="SSF103007">
    <property type="entry name" value="Hypothetical protein TT1725"/>
    <property type="match status" value="1"/>
</dbReference>
<dbReference type="PANTHER" id="PTHR36441">
    <property type="entry name" value="HYPOTHETICAL CYTOSOLIC PROTEIN"/>
    <property type="match status" value="1"/>
</dbReference>
<dbReference type="Gene3D" id="3.30.70.1120">
    <property type="entry name" value="TT1725-like"/>
    <property type="match status" value="1"/>
</dbReference>